<comment type="caution">
    <text evidence="3">The sequence shown here is derived from an EMBL/GenBank/DDBJ whole genome shotgun (WGS) entry which is preliminary data.</text>
</comment>
<evidence type="ECO:0000313" key="4">
    <source>
        <dbReference type="Proteomes" id="UP000094580"/>
    </source>
</evidence>
<organism evidence="3 4">
    <name type="scientific">Gottfriedia luciferensis</name>
    <dbReference type="NCBI Taxonomy" id="178774"/>
    <lineage>
        <taxon>Bacteria</taxon>
        <taxon>Bacillati</taxon>
        <taxon>Bacillota</taxon>
        <taxon>Bacilli</taxon>
        <taxon>Bacillales</taxon>
        <taxon>Bacillaceae</taxon>
        <taxon>Gottfriedia</taxon>
    </lineage>
</organism>
<accession>A0ABX2ZUM4</accession>
<dbReference type="Pfam" id="PF04024">
    <property type="entry name" value="PspC"/>
    <property type="match status" value="1"/>
</dbReference>
<dbReference type="EMBL" id="MDKC01000002">
    <property type="protein sequence ID" value="ODG93253.1"/>
    <property type="molecule type" value="Genomic_DNA"/>
</dbReference>
<proteinExistence type="predicted"/>
<keyword evidence="1" id="KW-0472">Membrane</keyword>
<feature type="transmembrane region" description="Helical" evidence="1">
    <location>
        <begin position="35"/>
        <end position="53"/>
    </location>
</feature>
<evidence type="ECO:0000256" key="1">
    <source>
        <dbReference type="SAM" id="Phobius"/>
    </source>
</evidence>
<dbReference type="RefSeq" id="WP_069032331.1">
    <property type="nucleotide sequence ID" value="NZ_MDKC01000002.1"/>
</dbReference>
<keyword evidence="4" id="KW-1185">Reference proteome</keyword>
<dbReference type="InterPro" id="IPR007168">
    <property type="entry name" value="Phageshock_PspC_N"/>
</dbReference>
<keyword evidence="1" id="KW-0812">Transmembrane</keyword>
<feature type="transmembrane region" description="Helical" evidence="1">
    <location>
        <begin position="74"/>
        <end position="92"/>
    </location>
</feature>
<reference evidence="3 4" key="1">
    <citation type="submission" date="2016-07" db="EMBL/GenBank/DDBJ databases">
        <authorList>
            <person name="Townsley L."/>
            <person name="Shank E.A."/>
        </authorList>
    </citation>
    <scope>NUCLEOTIDE SEQUENCE [LARGE SCALE GENOMIC DNA]</scope>
    <source>
        <strain evidence="3 4">CH01</strain>
    </source>
</reference>
<evidence type="ECO:0000313" key="3">
    <source>
        <dbReference type="EMBL" id="ODG93253.1"/>
    </source>
</evidence>
<protein>
    <recommendedName>
        <fullName evidence="2">Phage shock protein PspC N-terminal domain-containing protein</fullName>
    </recommendedName>
</protein>
<keyword evidence="1" id="KW-1133">Transmembrane helix</keyword>
<gene>
    <name evidence="3" type="ORF">BED47_02905</name>
</gene>
<feature type="transmembrane region" description="Helical" evidence="1">
    <location>
        <begin position="12"/>
        <end position="29"/>
    </location>
</feature>
<sequence length="93" mass="10293">MNRNRLYKSNTDYVFLGVCGGIAEALSIASILVRLVFVFLPVSLLVYLVLGALMGNDDFYYVEDGKKKSRLKTLVLAFVFAVIVMVILSNLGL</sequence>
<dbReference type="Proteomes" id="UP000094580">
    <property type="component" value="Unassembled WGS sequence"/>
</dbReference>
<feature type="domain" description="Phage shock protein PspC N-terminal" evidence="2">
    <location>
        <begin position="5"/>
        <end position="54"/>
    </location>
</feature>
<name>A0ABX2ZUM4_9BACI</name>
<evidence type="ECO:0000259" key="2">
    <source>
        <dbReference type="Pfam" id="PF04024"/>
    </source>
</evidence>